<evidence type="ECO:0000256" key="7">
    <source>
        <dbReference type="ARBA" id="ARBA00023136"/>
    </source>
</evidence>
<organism evidence="11 12">
    <name type="scientific">Methanobacterium subterraneum</name>
    <dbReference type="NCBI Taxonomy" id="59277"/>
    <lineage>
        <taxon>Archaea</taxon>
        <taxon>Methanobacteriati</taxon>
        <taxon>Methanobacteriota</taxon>
        <taxon>Methanomada group</taxon>
        <taxon>Methanobacteria</taxon>
        <taxon>Methanobacteriales</taxon>
        <taxon>Methanobacteriaceae</taxon>
        <taxon>Methanobacterium</taxon>
    </lineage>
</organism>
<evidence type="ECO:0000313" key="11">
    <source>
        <dbReference type="EMBL" id="NMO08677.1"/>
    </source>
</evidence>
<evidence type="ECO:0000313" key="12">
    <source>
        <dbReference type="Proteomes" id="UP000591058"/>
    </source>
</evidence>
<evidence type="ECO:0000256" key="6">
    <source>
        <dbReference type="ARBA" id="ARBA00022989"/>
    </source>
</evidence>
<evidence type="ECO:0000256" key="8">
    <source>
        <dbReference type="SAM" id="Phobius"/>
    </source>
</evidence>
<comment type="caution">
    <text evidence="11">The sequence shown here is derived from an EMBL/GenBank/DDBJ whole genome shotgun (WGS) entry which is preliminary data.</text>
</comment>
<feature type="transmembrane region" description="Helical" evidence="8">
    <location>
        <begin position="132"/>
        <end position="155"/>
    </location>
</feature>
<keyword evidence="5 8" id="KW-0812">Transmembrane</keyword>
<dbReference type="AlphaFoldDB" id="A0A7K4DJQ6"/>
<keyword evidence="2" id="KW-1003">Cell membrane</keyword>
<sequence>MAILLTRNIFTRSNLLNWICLLILILTVSLVVYYRVRMQIIIGPFWDTYSFLANALEYAGMGTGYIELDRSPFLPFLTSLVFRMGFVSEIAIYMVEGLIFIFGVIGLYLLLKLRFNPLESLAGSTIYISFPVILVWLGIGYLDIAAVAFSIWAVYLTVLAVKKNPKYFYLAFPLAMMAFLTRFTAGFLLFPIILYILMGGNYLRNLKEMILGLVLSILIIIPYLGFMYQRAGDPFITLTSLLSIQSESLSGHSAFSADPLYYLKTLDLFISIPGSLHHWIFYLFVMILILGVIIYFYNLVKDHQLDWKSSLNRLKILLMVFFVIAFLFTFSKISSMASIGLVVLSCYLAYDLWRGRVNLDLDLLMFSWFLTQFIVHAQYGLKVDRYFITMAPALVYFLILGIHEISGQIRFKYRRFNLTNYILPLILIMVALSSTATYLTDIDHILMDEDQHMALISEEDFTPFNVNASDLVRNKYTVESLNQATQWLMQYDPDYSNRKIRSNLWPGAVWNLRMFMDMQPTVNTTRLTAHELAKNDIDYYISSESLNIDSYPPLEQFGMVTIYQKDPSKLENKTRMLYIGQNWQNYIDEVLGLKTYVIYENKGHAIRGKSTEIDSHSLEELQQYPYILLYNFKWRDQETAEELLMEYVESGGTLVIDASGNLEGTFYNLDNSEFLHTIITRKSLPGNPKVEPESVKLSPFLADGQPWYGANYESTNQNKIEPLVTVNNQTLIGVQKIGKGKIIWIGYNFVWHAFHTDNNDEMGLIQETIGI</sequence>
<feature type="transmembrane region" description="Helical" evidence="8">
    <location>
        <begin position="15"/>
        <end position="36"/>
    </location>
</feature>
<accession>A0A7K4DJQ6</accession>
<proteinExistence type="predicted"/>
<reference evidence="11 12" key="1">
    <citation type="submission" date="2020-04" db="EMBL/GenBank/DDBJ databases">
        <title>Draft genome of Methanobacterium subterraneum isolated from animal feces.</title>
        <authorList>
            <person name="Ouboter H.T."/>
            <person name="Berger S."/>
            <person name="Gungor E."/>
            <person name="Jetten M.S.M."/>
            <person name="Welte C.U."/>
        </authorList>
    </citation>
    <scope>NUCLEOTIDE SEQUENCE [LARGE SCALE GENOMIC DNA]</scope>
    <source>
        <strain evidence="11">HO_2020</strain>
    </source>
</reference>
<evidence type="ECO:0000256" key="2">
    <source>
        <dbReference type="ARBA" id="ARBA00022475"/>
    </source>
</evidence>
<protein>
    <recommendedName>
        <fullName evidence="13">Glycosyltransferase RgtA/B/C/D-like domain-containing protein</fullName>
    </recommendedName>
</protein>
<evidence type="ECO:0000256" key="3">
    <source>
        <dbReference type="ARBA" id="ARBA00022676"/>
    </source>
</evidence>
<dbReference type="InterPro" id="IPR050297">
    <property type="entry name" value="LipidA_mod_glycosyltrf_83"/>
</dbReference>
<feature type="domain" description="Membrane protein 6-pyruvoyl-tetrahydropterin synthase-related" evidence="9">
    <location>
        <begin position="604"/>
        <end position="752"/>
    </location>
</feature>
<evidence type="ECO:0000259" key="10">
    <source>
        <dbReference type="Pfam" id="PF13231"/>
    </source>
</evidence>
<dbReference type="InterPro" id="IPR029062">
    <property type="entry name" value="Class_I_gatase-like"/>
</dbReference>
<feature type="transmembrane region" description="Helical" evidence="8">
    <location>
        <begin position="86"/>
        <end position="111"/>
    </location>
</feature>
<name>A0A7K4DJQ6_9EURY</name>
<evidence type="ECO:0000256" key="4">
    <source>
        <dbReference type="ARBA" id="ARBA00022679"/>
    </source>
</evidence>
<dbReference type="PANTHER" id="PTHR33908">
    <property type="entry name" value="MANNOSYLTRANSFERASE YKCB-RELATED"/>
    <property type="match status" value="1"/>
</dbReference>
<dbReference type="Pfam" id="PF13231">
    <property type="entry name" value="PMT_2"/>
    <property type="match status" value="1"/>
</dbReference>
<evidence type="ECO:0000256" key="1">
    <source>
        <dbReference type="ARBA" id="ARBA00004651"/>
    </source>
</evidence>
<dbReference type="GO" id="GO:0016763">
    <property type="term" value="F:pentosyltransferase activity"/>
    <property type="evidence" value="ECO:0007669"/>
    <property type="project" value="TreeGrafter"/>
</dbReference>
<feature type="transmembrane region" description="Helical" evidence="8">
    <location>
        <begin position="418"/>
        <end position="439"/>
    </location>
</feature>
<keyword evidence="6 8" id="KW-1133">Transmembrane helix</keyword>
<dbReference type="InterPro" id="IPR038731">
    <property type="entry name" value="RgtA/B/C-like"/>
</dbReference>
<keyword evidence="3" id="KW-0328">Glycosyltransferase</keyword>
<dbReference type="Proteomes" id="UP000591058">
    <property type="component" value="Unassembled WGS sequence"/>
</dbReference>
<dbReference type="Pfam" id="PF10131">
    <property type="entry name" value="PTPS_related"/>
    <property type="match status" value="1"/>
</dbReference>
<evidence type="ECO:0000256" key="5">
    <source>
        <dbReference type="ARBA" id="ARBA00022692"/>
    </source>
</evidence>
<dbReference type="PANTHER" id="PTHR33908:SF11">
    <property type="entry name" value="MEMBRANE PROTEIN"/>
    <property type="match status" value="1"/>
</dbReference>
<dbReference type="InterPro" id="IPR018776">
    <property type="entry name" value="Membrane_prot_PTPS-rel_domain"/>
</dbReference>
<keyword evidence="4" id="KW-0808">Transferase</keyword>
<dbReference type="GO" id="GO:0005886">
    <property type="term" value="C:plasma membrane"/>
    <property type="evidence" value="ECO:0007669"/>
    <property type="project" value="UniProtKB-SubCell"/>
</dbReference>
<feature type="transmembrane region" description="Helical" evidence="8">
    <location>
        <begin position="279"/>
        <end position="300"/>
    </location>
</feature>
<feature type="transmembrane region" description="Helical" evidence="8">
    <location>
        <begin position="385"/>
        <end position="406"/>
    </location>
</feature>
<feature type="transmembrane region" description="Helical" evidence="8">
    <location>
        <begin position="209"/>
        <end position="228"/>
    </location>
</feature>
<dbReference type="EMBL" id="JABBYL010000008">
    <property type="protein sequence ID" value="NMO08677.1"/>
    <property type="molecule type" value="Genomic_DNA"/>
</dbReference>
<evidence type="ECO:0000259" key="9">
    <source>
        <dbReference type="Pfam" id="PF10131"/>
    </source>
</evidence>
<dbReference type="GO" id="GO:0008610">
    <property type="term" value="P:lipid biosynthetic process"/>
    <property type="evidence" value="ECO:0007669"/>
    <property type="project" value="UniProtKB-ARBA"/>
</dbReference>
<feature type="transmembrane region" description="Helical" evidence="8">
    <location>
        <begin position="167"/>
        <end position="197"/>
    </location>
</feature>
<gene>
    <name evidence="11" type="ORF">HG719_02355</name>
</gene>
<dbReference type="Gene3D" id="3.40.50.880">
    <property type="match status" value="1"/>
</dbReference>
<feature type="domain" description="Glycosyltransferase RgtA/B/C/D-like" evidence="10">
    <location>
        <begin position="69"/>
        <end position="224"/>
    </location>
</feature>
<dbReference type="SUPFAM" id="SSF52317">
    <property type="entry name" value="Class I glutamine amidotransferase-like"/>
    <property type="match status" value="1"/>
</dbReference>
<comment type="subcellular location">
    <subcellularLocation>
        <location evidence="1">Cell membrane</location>
        <topology evidence="1">Multi-pass membrane protein</topology>
    </subcellularLocation>
</comment>
<keyword evidence="7 8" id="KW-0472">Membrane</keyword>
<evidence type="ECO:0008006" key="13">
    <source>
        <dbReference type="Google" id="ProtNLM"/>
    </source>
</evidence>